<evidence type="ECO:0000313" key="3">
    <source>
        <dbReference type="Proteomes" id="UP001385951"/>
    </source>
</evidence>
<keyword evidence="3" id="KW-1185">Reference proteome</keyword>
<protein>
    <submittedName>
        <fullName evidence="2">Uncharacterized protein</fullName>
    </submittedName>
</protein>
<name>A0AAW0FC70_9APHY</name>
<comment type="caution">
    <text evidence="2">The sequence shown here is derived from an EMBL/GenBank/DDBJ whole genome shotgun (WGS) entry which is preliminary data.</text>
</comment>
<proteinExistence type="predicted"/>
<dbReference type="AlphaFoldDB" id="A0AAW0FC70"/>
<evidence type="ECO:0000313" key="2">
    <source>
        <dbReference type="EMBL" id="KAK7676577.1"/>
    </source>
</evidence>
<organism evidence="2 3">
    <name type="scientific">Cerrena zonata</name>
    <dbReference type="NCBI Taxonomy" id="2478898"/>
    <lineage>
        <taxon>Eukaryota</taxon>
        <taxon>Fungi</taxon>
        <taxon>Dikarya</taxon>
        <taxon>Basidiomycota</taxon>
        <taxon>Agaricomycotina</taxon>
        <taxon>Agaricomycetes</taxon>
        <taxon>Polyporales</taxon>
        <taxon>Cerrenaceae</taxon>
        <taxon>Cerrena</taxon>
    </lineage>
</organism>
<dbReference type="EMBL" id="JASBNA010000111">
    <property type="protein sequence ID" value="KAK7676577.1"/>
    <property type="molecule type" value="Genomic_DNA"/>
</dbReference>
<gene>
    <name evidence="2" type="ORF">QCA50_020453</name>
</gene>
<feature type="region of interest" description="Disordered" evidence="1">
    <location>
        <begin position="181"/>
        <end position="201"/>
    </location>
</feature>
<sequence length="201" mass="23312">MGIDVHVEFFTGYLLLPEDTEALAKHWGIPSYSIPKGIRDDKATKKFLEIVGELPEDTEAEKALKKALSNPKYRFRNVAWPRPPSLSELRKSDPKYRRPSEQRTFYMERDDACVMFVMRTKVIRVERYKPEQEIPSTPDPNAQEIAVLDFLHEKVLHPRDNQKQPLQFLTIVDDSAYDSYYERFADPDDPGDVAESDCSDD</sequence>
<accession>A0AAW0FC70</accession>
<feature type="compositionally biased region" description="Acidic residues" evidence="1">
    <location>
        <begin position="187"/>
        <end position="201"/>
    </location>
</feature>
<evidence type="ECO:0000256" key="1">
    <source>
        <dbReference type="SAM" id="MobiDB-lite"/>
    </source>
</evidence>
<reference evidence="2 3" key="1">
    <citation type="submission" date="2022-09" db="EMBL/GenBank/DDBJ databases">
        <authorList>
            <person name="Palmer J.M."/>
        </authorList>
    </citation>
    <scope>NUCLEOTIDE SEQUENCE [LARGE SCALE GENOMIC DNA]</scope>
    <source>
        <strain evidence="2 3">DSM 7382</strain>
    </source>
</reference>
<dbReference type="Proteomes" id="UP001385951">
    <property type="component" value="Unassembled WGS sequence"/>
</dbReference>